<feature type="region of interest" description="Disordered" evidence="1">
    <location>
        <begin position="135"/>
        <end position="185"/>
    </location>
</feature>
<organism evidence="2 3">
    <name type="scientific">Acer negundo</name>
    <name type="common">Box elder</name>
    <dbReference type="NCBI Taxonomy" id="4023"/>
    <lineage>
        <taxon>Eukaryota</taxon>
        <taxon>Viridiplantae</taxon>
        <taxon>Streptophyta</taxon>
        <taxon>Embryophyta</taxon>
        <taxon>Tracheophyta</taxon>
        <taxon>Spermatophyta</taxon>
        <taxon>Magnoliopsida</taxon>
        <taxon>eudicotyledons</taxon>
        <taxon>Gunneridae</taxon>
        <taxon>Pentapetalae</taxon>
        <taxon>rosids</taxon>
        <taxon>malvids</taxon>
        <taxon>Sapindales</taxon>
        <taxon>Sapindaceae</taxon>
        <taxon>Hippocastanoideae</taxon>
        <taxon>Acereae</taxon>
        <taxon>Acer</taxon>
    </lineage>
</organism>
<dbReference type="EMBL" id="JAJSOW010000003">
    <property type="protein sequence ID" value="KAI9194552.1"/>
    <property type="molecule type" value="Genomic_DNA"/>
</dbReference>
<dbReference type="AlphaFoldDB" id="A0AAD5JD26"/>
<proteinExistence type="predicted"/>
<sequence length="185" mass="20124">MIPPINWMIEKGSKLINVEDNSLHDSTMSPNNNNPTQPLGQSSPETFLEVPTNPNSTIVDDVNFESQLPRYHLPPRFNRGIPPIKYEPDLKSKVRYPISDHVSSQKLSSPTSGGGNCGASLRFKEKTGRKVAKTAARTSALSAPHPDLPKDVIDGSTTQVGAGMFAPGEKVNIDDSDKDDNDDND</sequence>
<protein>
    <submittedName>
        <fullName evidence="2">Uncharacterized protein</fullName>
    </submittedName>
</protein>
<reference evidence="2" key="2">
    <citation type="submission" date="2023-02" db="EMBL/GenBank/DDBJ databases">
        <authorList>
            <person name="Swenson N.G."/>
            <person name="Wegrzyn J.L."/>
            <person name="Mcevoy S.L."/>
        </authorList>
    </citation>
    <scope>NUCLEOTIDE SEQUENCE</scope>
    <source>
        <strain evidence="2">91603</strain>
        <tissue evidence="2">Leaf</tissue>
    </source>
</reference>
<feature type="compositionally biased region" description="Polar residues" evidence="1">
    <location>
        <begin position="24"/>
        <end position="45"/>
    </location>
</feature>
<evidence type="ECO:0000256" key="1">
    <source>
        <dbReference type="SAM" id="MobiDB-lite"/>
    </source>
</evidence>
<keyword evidence="3" id="KW-1185">Reference proteome</keyword>
<gene>
    <name evidence="2" type="ORF">LWI28_007048</name>
</gene>
<feature type="region of interest" description="Disordered" evidence="1">
    <location>
        <begin position="22"/>
        <end position="54"/>
    </location>
</feature>
<evidence type="ECO:0000313" key="3">
    <source>
        <dbReference type="Proteomes" id="UP001064489"/>
    </source>
</evidence>
<comment type="caution">
    <text evidence="2">The sequence shown here is derived from an EMBL/GenBank/DDBJ whole genome shotgun (WGS) entry which is preliminary data.</text>
</comment>
<evidence type="ECO:0000313" key="2">
    <source>
        <dbReference type="EMBL" id="KAI9194552.1"/>
    </source>
</evidence>
<accession>A0AAD5JD26</accession>
<feature type="compositionally biased region" description="Acidic residues" evidence="1">
    <location>
        <begin position="174"/>
        <end position="185"/>
    </location>
</feature>
<dbReference type="Proteomes" id="UP001064489">
    <property type="component" value="Chromosome 1"/>
</dbReference>
<name>A0AAD5JD26_ACENE</name>
<reference evidence="2" key="1">
    <citation type="journal article" date="2022" name="Plant J.">
        <title>Strategies of tolerance reflected in two North American maple genomes.</title>
        <authorList>
            <person name="McEvoy S.L."/>
            <person name="Sezen U.U."/>
            <person name="Trouern-Trend A."/>
            <person name="McMahon S.M."/>
            <person name="Schaberg P.G."/>
            <person name="Yang J."/>
            <person name="Wegrzyn J.L."/>
            <person name="Swenson N.G."/>
        </authorList>
    </citation>
    <scope>NUCLEOTIDE SEQUENCE</scope>
    <source>
        <strain evidence="2">91603</strain>
    </source>
</reference>